<dbReference type="GeneID" id="112468005"/>
<name>A0A6J1RD98_9HYME</name>
<evidence type="ECO:0000313" key="3">
    <source>
        <dbReference type="RefSeq" id="XP_024892762.1"/>
    </source>
</evidence>
<feature type="region of interest" description="Disordered" evidence="1">
    <location>
        <begin position="129"/>
        <end position="200"/>
    </location>
</feature>
<gene>
    <name evidence="3" type="primary">LOC112468005</name>
</gene>
<protein>
    <submittedName>
        <fullName evidence="3">Homeobox protein 2-like</fullName>
    </submittedName>
</protein>
<feature type="compositionally biased region" description="Low complexity" evidence="1">
    <location>
        <begin position="183"/>
        <end position="195"/>
    </location>
</feature>
<keyword evidence="2" id="KW-1185">Reference proteome</keyword>
<accession>A0A6J1RD98</accession>
<organism evidence="2 3">
    <name type="scientific">Temnothorax curvispinosus</name>
    <dbReference type="NCBI Taxonomy" id="300111"/>
    <lineage>
        <taxon>Eukaryota</taxon>
        <taxon>Metazoa</taxon>
        <taxon>Ecdysozoa</taxon>
        <taxon>Arthropoda</taxon>
        <taxon>Hexapoda</taxon>
        <taxon>Insecta</taxon>
        <taxon>Pterygota</taxon>
        <taxon>Neoptera</taxon>
        <taxon>Endopterygota</taxon>
        <taxon>Hymenoptera</taxon>
        <taxon>Apocrita</taxon>
        <taxon>Aculeata</taxon>
        <taxon>Formicoidea</taxon>
        <taxon>Formicidae</taxon>
        <taxon>Myrmicinae</taxon>
        <taxon>Temnothorax</taxon>
    </lineage>
</organism>
<evidence type="ECO:0000256" key="1">
    <source>
        <dbReference type="SAM" id="MobiDB-lite"/>
    </source>
</evidence>
<feature type="compositionally biased region" description="Low complexity" evidence="1">
    <location>
        <begin position="129"/>
        <end position="174"/>
    </location>
</feature>
<dbReference type="AlphaFoldDB" id="A0A6J1RD98"/>
<dbReference type="OrthoDB" id="6611570at2759"/>
<reference evidence="3" key="1">
    <citation type="submission" date="2025-08" db="UniProtKB">
        <authorList>
            <consortium name="RefSeq"/>
        </authorList>
    </citation>
    <scope>IDENTIFICATION</scope>
    <source>
        <tissue evidence="3">Whole body</tissue>
    </source>
</reference>
<dbReference type="Proteomes" id="UP000504618">
    <property type="component" value="Unplaced"/>
</dbReference>
<evidence type="ECO:0000313" key="2">
    <source>
        <dbReference type="Proteomes" id="UP000504618"/>
    </source>
</evidence>
<proteinExistence type="predicted"/>
<dbReference type="RefSeq" id="XP_024892762.1">
    <property type="nucleotide sequence ID" value="XM_025036994.1"/>
</dbReference>
<sequence>MLGPSADGGAGEYLRPKGRGRPQRILLGVWPDEHIRGVIRAVVFRDGHSPHIVKEEPTTMYPSLANYAACNGPEGAVSPGAAAAAAVAAVAQGLRHQMCSMVAAAHSQQHDMMATNLSTNLSTSLSSNLQAAMQASQHHNNNNTSSNASGILGSGNSAGNNNGNSPLNLGLASPGSGGPPESPLESPLASPLGPLMDPSGHIPSSVEVGIGVSGMTYKPARSFVSPRPENLFQEDIADLVKSPHGLKDKDKIPVKLEPLTDSRCE</sequence>